<evidence type="ECO:0000313" key="2">
    <source>
        <dbReference type="EMBL" id="GLQ73916.1"/>
    </source>
</evidence>
<dbReference type="AlphaFoldDB" id="A0AAV5NTF4"/>
<sequence length="848" mass="98523">MKGMLDRKVERGHIHSFLNSSPSNSQLFWINGPIGSGKTTLLRYIAERYANNVLCLNGENRLLRCNQNEQNKEFHTLSTLVTHISLSHPMKFHKALSISNDIPALPPLWKIVFKVTSLIPEMQQVNGLFDGVTRQGEELETKLRNIVTPNLVKEAVYDLILDFFTEKIKQSSFTVIIIDDIQWIDQRSLEILLPIINELFNKNYGIYVFMSSHDQCPSIIRDKYIKDLVCDYFYNSTQIISLDNLTKSKMSEIFGEANKELPVDLIDKIHRETEGNFEKLGKILRKSKEEIHEIYEELETKRSKGSYYDDSFQKITEQKPYLIYIFFILSSFKNKCTTTTLNILLESLSLRLNFDYNSNQLKLDLSDLESLSELKMSNYLIECHTERSELAIRMLKVRGEYEKSIIILSQIIIDYTIENDSGLLTVAFSNLKKVNPNLVINEFRKLLLNKYDYLFHREIIVSISMSALELSNDKVIENFSLLTKLTTSLARKNEFLLASKLGRKLIRLNTNKNLSYSFLYDYMKSMRESGQIKNHNEVKSIYQVMVKMSTNLSENLKAKTLYCSILEHLGKYDYIRKIYKDIDNKTKDLDFNNKNDIIINAIAVRNKGLSEFHGDIINTYHDAYSMLESISSKDREITLLKAALANHCGLANYYRGSQKTVIDFFAQSHSHLKSLSLYLETPINNIACSLILMKDYNKALDFIERAEKYICKPIYQTHSIAINKSIIYWELNERKLAINQIEKVINSNNIPDPMILATANVNYGYFLFKENKFHEAALKFKESRKFKYRSLHNEYKFVESKLEKLCLIKDGFLSSEDLGDVSLIDFKDVLSIPHRKIYRPDTNSLYVD</sequence>
<keyword evidence="3" id="KW-1185">Reference proteome</keyword>
<evidence type="ECO:0000313" key="3">
    <source>
        <dbReference type="Proteomes" id="UP001156690"/>
    </source>
</evidence>
<comment type="caution">
    <text evidence="2">The sequence shown here is derived from an EMBL/GenBank/DDBJ whole genome shotgun (WGS) entry which is preliminary data.</text>
</comment>
<organism evidence="2 3">
    <name type="scientific">Vibrio penaeicida</name>
    <dbReference type="NCBI Taxonomy" id="104609"/>
    <lineage>
        <taxon>Bacteria</taxon>
        <taxon>Pseudomonadati</taxon>
        <taxon>Pseudomonadota</taxon>
        <taxon>Gammaproteobacteria</taxon>
        <taxon>Vibrionales</taxon>
        <taxon>Vibrionaceae</taxon>
        <taxon>Vibrio</taxon>
    </lineage>
</organism>
<dbReference type="SUPFAM" id="SSF48452">
    <property type="entry name" value="TPR-like"/>
    <property type="match status" value="1"/>
</dbReference>
<dbReference type="InterPro" id="IPR041664">
    <property type="entry name" value="AAA_16"/>
</dbReference>
<protein>
    <recommendedName>
        <fullName evidence="1">Orc1-like AAA ATPase domain-containing protein</fullName>
    </recommendedName>
</protein>
<dbReference type="SUPFAM" id="SSF52540">
    <property type="entry name" value="P-loop containing nucleoside triphosphate hydrolases"/>
    <property type="match status" value="1"/>
</dbReference>
<evidence type="ECO:0000259" key="1">
    <source>
        <dbReference type="Pfam" id="PF13191"/>
    </source>
</evidence>
<accession>A0AAV5NTF4</accession>
<dbReference type="Gene3D" id="1.25.40.10">
    <property type="entry name" value="Tetratricopeptide repeat domain"/>
    <property type="match status" value="1"/>
</dbReference>
<reference evidence="3" key="1">
    <citation type="journal article" date="2019" name="Int. J. Syst. Evol. Microbiol.">
        <title>The Global Catalogue of Microorganisms (GCM) 10K type strain sequencing project: providing services to taxonomists for standard genome sequencing and annotation.</title>
        <authorList>
            <consortium name="The Broad Institute Genomics Platform"/>
            <consortium name="The Broad Institute Genome Sequencing Center for Infectious Disease"/>
            <person name="Wu L."/>
            <person name="Ma J."/>
        </authorList>
    </citation>
    <scope>NUCLEOTIDE SEQUENCE [LARGE SCALE GENOMIC DNA]</scope>
    <source>
        <strain evidence="3">NBRC 15640</strain>
    </source>
</reference>
<gene>
    <name evidence="2" type="ORF">GCM10007932_32760</name>
</gene>
<feature type="domain" description="Orc1-like AAA ATPase" evidence="1">
    <location>
        <begin position="7"/>
        <end position="192"/>
    </location>
</feature>
<dbReference type="RefSeq" id="WP_224055481.1">
    <property type="nucleotide sequence ID" value="NZ_AP025148.1"/>
</dbReference>
<name>A0AAV5NTF4_9VIBR</name>
<dbReference type="Gene3D" id="3.40.50.300">
    <property type="entry name" value="P-loop containing nucleotide triphosphate hydrolases"/>
    <property type="match status" value="1"/>
</dbReference>
<dbReference type="Proteomes" id="UP001156690">
    <property type="component" value="Unassembled WGS sequence"/>
</dbReference>
<dbReference type="InterPro" id="IPR027417">
    <property type="entry name" value="P-loop_NTPase"/>
</dbReference>
<dbReference type="EMBL" id="BSNX01000041">
    <property type="protein sequence ID" value="GLQ73916.1"/>
    <property type="molecule type" value="Genomic_DNA"/>
</dbReference>
<dbReference type="InterPro" id="IPR011990">
    <property type="entry name" value="TPR-like_helical_dom_sf"/>
</dbReference>
<proteinExistence type="predicted"/>
<dbReference type="Pfam" id="PF13191">
    <property type="entry name" value="AAA_16"/>
    <property type="match status" value="1"/>
</dbReference>